<evidence type="ECO:0000313" key="1">
    <source>
        <dbReference type="EMBL" id="KAI4868364.1"/>
    </source>
</evidence>
<dbReference type="EMBL" id="MU393439">
    <property type="protein sequence ID" value="KAI4868364.1"/>
    <property type="molecule type" value="Genomic_DNA"/>
</dbReference>
<accession>A0ACB9ZB57</accession>
<reference evidence="1 2" key="1">
    <citation type="journal article" date="2022" name="New Phytol.">
        <title>Ecological generalism drives hyperdiversity of secondary metabolite gene clusters in xylarialean endophytes.</title>
        <authorList>
            <person name="Franco M.E.E."/>
            <person name="Wisecaver J.H."/>
            <person name="Arnold A.E."/>
            <person name="Ju Y.M."/>
            <person name="Slot J.C."/>
            <person name="Ahrendt S."/>
            <person name="Moore L.P."/>
            <person name="Eastman K.E."/>
            <person name="Scott K."/>
            <person name="Konkel Z."/>
            <person name="Mondo S.J."/>
            <person name="Kuo A."/>
            <person name="Hayes R.D."/>
            <person name="Haridas S."/>
            <person name="Andreopoulos B."/>
            <person name="Riley R."/>
            <person name="LaButti K."/>
            <person name="Pangilinan J."/>
            <person name="Lipzen A."/>
            <person name="Amirebrahimi M."/>
            <person name="Yan J."/>
            <person name="Adam C."/>
            <person name="Keymanesh K."/>
            <person name="Ng V."/>
            <person name="Louie K."/>
            <person name="Northen T."/>
            <person name="Drula E."/>
            <person name="Henrissat B."/>
            <person name="Hsieh H.M."/>
            <person name="Youens-Clark K."/>
            <person name="Lutzoni F."/>
            <person name="Miadlikowska J."/>
            <person name="Eastwood D.C."/>
            <person name="Hamelin R.C."/>
            <person name="Grigoriev I.V."/>
            <person name="U'Ren J.M."/>
        </authorList>
    </citation>
    <scope>NUCLEOTIDE SEQUENCE [LARGE SCALE GENOMIC DNA]</scope>
    <source>
        <strain evidence="1 2">CBS 119005</strain>
    </source>
</reference>
<proteinExistence type="predicted"/>
<gene>
    <name evidence="1" type="ORF">F4820DRAFT_138322</name>
</gene>
<organism evidence="1 2">
    <name type="scientific">Hypoxylon rubiginosum</name>
    <dbReference type="NCBI Taxonomy" id="110542"/>
    <lineage>
        <taxon>Eukaryota</taxon>
        <taxon>Fungi</taxon>
        <taxon>Dikarya</taxon>
        <taxon>Ascomycota</taxon>
        <taxon>Pezizomycotina</taxon>
        <taxon>Sordariomycetes</taxon>
        <taxon>Xylariomycetidae</taxon>
        <taxon>Xylariales</taxon>
        <taxon>Hypoxylaceae</taxon>
        <taxon>Hypoxylon</taxon>
    </lineage>
</organism>
<dbReference type="Proteomes" id="UP001497700">
    <property type="component" value="Unassembled WGS sequence"/>
</dbReference>
<keyword evidence="2" id="KW-1185">Reference proteome</keyword>
<name>A0ACB9ZB57_9PEZI</name>
<evidence type="ECO:0000313" key="2">
    <source>
        <dbReference type="Proteomes" id="UP001497700"/>
    </source>
</evidence>
<comment type="caution">
    <text evidence="1">The sequence shown here is derived from an EMBL/GenBank/DDBJ whole genome shotgun (WGS) entry which is preliminary data.</text>
</comment>
<protein>
    <submittedName>
        <fullName evidence="1">Uncharacterized protein</fullName>
    </submittedName>
</protein>
<sequence>MSDLLSILISESRSGALCLLAETPFFFSQSTEDYHSMFIALYWGSPHHGESSCGRALPTREPRNPLLSMNMPINTNPRPCENERINPIPWEDEKKDLGRLPKGKYGGTSNRRSSSS</sequence>